<keyword evidence="4 16" id="KW-0436">Ligase</keyword>
<keyword evidence="5" id="KW-0328">Glycosyltransferase</keyword>
<dbReference type="OrthoDB" id="629407at2759"/>
<evidence type="ECO:0000256" key="10">
    <source>
        <dbReference type="ARBA" id="ARBA00022840"/>
    </source>
</evidence>
<dbReference type="GO" id="GO:0016757">
    <property type="term" value="F:glycosyltransferase activity"/>
    <property type="evidence" value="ECO:0007669"/>
    <property type="project" value="UniProtKB-KW"/>
</dbReference>
<keyword evidence="8 16" id="KW-0547">Nucleotide-binding</keyword>
<dbReference type="Proteomes" id="UP000242913">
    <property type="component" value="Unassembled WGS sequence"/>
</dbReference>
<dbReference type="Gene3D" id="3.40.50.620">
    <property type="entry name" value="HUPs"/>
    <property type="match status" value="2"/>
</dbReference>
<keyword evidence="6" id="KW-0808">Transferase</keyword>
<keyword evidence="10 16" id="KW-0067">ATP-binding</keyword>
<evidence type="ECO:0000256" key="2">
    <source>
        <dbReference type="ARBA" id="ARBA00005594"/>
    </source>
</evidence>
<evidence type="ECO:0000256" key="4">
    <source>
        <dbReference type="ARBA" id="ARBA00022598"/>
    </source>
</evidence>
<dbReference type="Gene3D" id="1.10.730.10">
    <property type="entry name" value="Isoleucyl-tRNA Synthetase, Domain 1"/>
    <property type="match status" value="1"/>
</dbReference>
<proteinExistence type="inferred from homology"/>
<gene>
    <name evidence="20" type="ORF">X798_04410</name>
</gene>
<dbReference type="InterPro" id="IPR013155">
    <property type="entry name" value="M/V/L/I-tRNA-synth_anticd-bd"/>
</dbReference>
<dbReference type="Pfam" id="PF00133">
    <property type="entry name" value="tRNA-synt_1"/>
    <property type="match status" value="1"/>
</dbReference>
<accession>A0A238BUM1</accession>
<evidence type="ECO:0000256" key="5">
    <source>
        <dbReference type="ARBA" id="ARBA00022676"/>
    </source>
</evidence>
<dbReference type="InterPro" id="IPR009080">
    <property type="entry name" value="tRNAsynth_Ia_anticodon-bd"/>
</dbReference>
<dbReference type="Pfam" id="PF08264">
    <property type="entry name" value="Anticodon_1"/>
    <property type="match status" value="1"/>
</dbReference>
<dbReference type="Gene3D" id="3.90.740.10">
    <property type="entry name" value="Valyl/Leucyl/Isoleucyl-tRNA synthetase, editing domain"/>
    <property type="match status" value="1"/>
</dbReference>
<dbReference type="PRINTS" id="PR00986">
    <property type="entry name" value="TRNASYNTHVAL"/>
</dbReference>
<comment type="subcellular location">
    <subcellularLocation>
        <location evidence="1">Endoplasmic reticulum membrane</location>
        <topology evidence="1">Multi-pass membrane protein</topology>
    </subcellularLocation>
</comment>
<dbReference type="InterPro" id="IPR005599">
    <property type="entry name" value="GPI_mannosylTrfase"/>
</dbReference>
<dbReference type="GO" id="GO:0006438">
    <property type="term" value="P:valyl-tRNA aminoacylation"/>
    <property type="evidence" value="ECO:0007669"/>
    <property type="project" value="InterPro"/>
</dbReference>
<organism evidence="20 21">
    <name type="scientific">Onchocerca flexuosa</name>
    <dbReference type="NCBI Taxonomy" id="387005"/>
    <lineage>
        <taxon>Eukaryota</taxon>
        <taxon>Metazoa</taxon>
        <taxon>Ecdysozoa</taxon>
        <taxon>Nematoda</taxon>
        <taxon>Chromadorea</taxon>
        <taxon>Rhabditida</taxon>
        <taxon>Spirurina</taxon>
        <taxon>Spiruromorpha</taxon>
        <taxon>Filarioidea</taxon>
        <taxon>Onchocercidae</taxon>
        <taxon>Onchocerca</taxon>
    </lineage>
</organism>
<dbReference type="Pfam" id="PF03901">
    <property type="entry name" value="Glyco_transf_22"/>
    <property type="match status" value="1"/>
</dbReference>
<evidence type="ECO:0000256" key="8">
    <source>
        <dbReference type="ARBA" id="ARBA00022741"/>
    </source>
</evidence>
<evidence type="ECO:0000256" key="16">
    <source>
        <dbReference type="RuleBase" id="RU363035"/>
    </source>
</evidence>
<sequence>MAMIYPRNICFYLRKFPYCTSKNASVQDSQRNTSFDIDAVIKNYEKWIEYVAAVQAKESDPKVYRMILPPPNVTGNLHLGHALTVSIEDAMCRYRRLQGQEVIWYPGFDHAGIATQVVIERMLWNEKKLRRHQITQHDFLELCLQWKNERVADISKQLKALGATLDWRNIFSEAVTIAFCQLYSDGLIFNNFRMVNWCPTLRSTISDQEVDIVDVGKNDYFLINKSSLKNKYIEVGIMHRIRYELLNGNSSSGTNYLEVGTTRPETLFADCALAVNPNDERYVKYIGLRVQHPLLPDRTLPILADRTVKTDKGTGILKITPAHNFTDFAIARNHANQLSDEDFSRSCIDESGCLINAADFSGMDRFEARNKVIAKLIAYDKYGRTMPYHEQQLRVCSRTGDIIEPMAKKQWFMDCLTVTPKYMRPHLENWLNKKEPWCLSRQLDWGQQIPAFRPNSNSEWIVARNEIEALRIYDKTMTKVDLEQDKDVLDTWFCSSIIPIVMFAYNYEKYFKISRETRHRCLQVGQENELTAFHYLCWKLDTTLLGFGLTGYFPFPKVVLHGLVRDETGKKMSKSLGNVIDPMDIVDEGAADSLRSRFPGGISRHGPDALRFALLRHDVNAMDINIDIVQTAGEGLKFCNKLWNLCNYAEEIWRNCYEVSDQLCNDRIEDRWIKSRLESSLIIMAEKMDSDCPHLALNAMHRFLCNDLCDETTKKALWLKDYPRLKTIAEILRDIVEKSLIHLSIFMPFVSQYLFDHIKRGKDSSTFVFNPKMGSKPYLIDKKLEQDMSFALEVVKAIRSIRAQFRISMKNTLQVACYGGNCDLKNFHSIIQELCNVTFLSSVPEENNHCSLPFPVHGYSAEIHVTIMGDYGSLFKKELLRRLQKAEKRKRQSLYQIDKHEKFIRSASRDDLLERHQRKISQANAVVNVRLLLNEVWKKKPYLRLQMMSWSKRLLEWLLVGTCVLHIIMAPYTKVEESFNIQAIHDILYHRLNFNKYDHHEFPGVVPRTFMSAIAVSIPFVPVVSYFNNITKLWILYGVRLLLGLTVLFAFRKFAERIDKKFGGLSGNFLRRHITRGTTFKIDSDKYIIQSTNFNFSPLPNTFALLGAQLKTIEIVPLPNTFALLGVLWIYQKILDGHWLCAARFATYIKIVQFLLNFAEYLLKKYKCLGLSVPIDSLLWRRWVWPEGEVWWFNVILNRSHEYGVLPYFWYFYSAIPRAMIASTALVPLGALIGNTSIFLLASSRNYPGGEALTSLQYLRHFDRNKPVSVYIDNYAAQTGVNRFLHWYDAWEYNKTENLEPSQLARFDFLLIGSYVEPDIVNFTATNFISTHRISYDVEVFRGVELRRMRWFPYYWPVIKFNPQLVVLEKLHYSDSFMDKRNISRIFFSYRPFFSVQKEYFPGSKWAYNDVASDVHYYFGILLSENNRTVLFDKKAKT</sequence>
<evidence type="ECO:0000313" key="20">
    <source>
        <dbReference type="EMBL" id="OZC08606.1"/>
    </source>
</evidence>
<feature type="transmembrane region" description="Helical" evidence="17">
    <location>
        <begin position="1034"/>
        <end position="1051"/>
    </location>
</feature>
<feature type="domain" description="Aminoacyl-tRNA synthetase class Ia" evidence="18">
    <location>
        <begin position="44"/>
        <end position="626"/>
    </location>
</feature>
<dbReference type="NCBIfam" id="TIGR00422">
    <property type="entry name" value="valS"/>
    <property type="match status" value="1"/>
</dbReference>
<dbReference type="GO" id="GO:0002161">
    <property type="term" value="F:aminoacyl-tRNA deacylase activity"/>
    <property type="evidence" value="ECO:0007669"/>
    <property type="project" value="InterPro"/>
</dbReference>
<evidence type="ECO:0000256" key="3">
    <source>
        <dbReference type="ARBA" id="ARBA00013169"/>
    </source>
</evidence>
<evidence type="ECO:0000259" key="19">
    <source>
        <dbReference type="Pfam" id="PF08264"/>
    </source>
</evidence>
<evidence type="ECO:0000259" key="18">
    <source>
        <dbReference type="Pfam" id="PF00133"/>
    </source>
</evidence>
<evidence type="ECO:0000256" key="7">
    <source>
        <dbReference type="ARBA" id="ARBA00022692"/>
    </source>
</evidence>
<dbReference type="InterPro" id="IPR009008">
    <property type="entry name" value="Val/Leu/Ile-tRNA-synth_edit"/>
</dbReference>
<dbReference type="PROSITE" id="PS00178">
    <property type="entry name" value="AA_TRNA_LIGASE_I"/>
    <property type="match status" value="1"/>
</dbReference>
<evidence type="ECO:0000256" key="14">
    <source>
        <dbReference type="ARBA" id="ARBA00023146"/>
    </source>
</evidence>
<evidence type="ECO:0000256" key="1">
    <source>
        <dbReference type="ARBA" id="ARBA00004477"/>
    </source>
</evidence>
<evidence type="ECO:0000256" key="12">
    <source>
        <dbReference type="ARBA" id="ARBA00022989"/>
    </source>
</evidence>
<keyword evidence="21" id="KW-1185">Reference proteome</keyword>
<dbReference type="EMBL" id="KZ270006">
    <property type="protein sequence ID" value="OZC08606.1"/>
    <property type="molecule type" value="Genomic_DNA"/>
</dbReference>
<dbReference type="PANTHER" id="PTHR11946">
    <property type="entry name" value="VALYL-TRNA SYNTHETASES"/>
    <property type="match status" value="1"/>
</dbReference>
<evidence type="ECO:0000256" key="6">
    <source>
        <dbReference type="ARBA" id="ARBA00022679"/>
    </source>
</evidence>
<dbReference type="SUPFAM" id="SSF50677">
    <property type="entry name" value="ValRS/IleRS/LeuRS editing domain"/>
    <property type="match status" value="1"/>
</dbReference>
<dbReference type="PANTHER" id="PTHR11946:SF111">
    <property type="entry name" value="VALINE--TRNA LIGASE"/>
    <property type="match status" value="1"/>
</dbReference>
<feature type="transmembrane region" description="Helical" evidence="17">
    <location>
        <begin position="1009"/>
        <end position="1027"/>
    </location>
</feature>
<evidence type="ECO:0000256" key="13">
    <source>
        <dbReference type="ARBA" id="ARBA00023136"/>
    </source>
</evidence>
<reference evidence="20 21" key="1">
    <citation type="submission" date="2015-12" db="EMBL/GenBank/DDBJ databases">
        <title>Draft genome of the nematode, Onchocerca flexuosa.</title>
        <authorList>
            <person name="Mitreva M."/>
        </authorList>
    </citation>
    <scope>NUCLEOTIDE SEQUENCE [LARGE SCALE GENOMIC DNA]</scope>
    <source>
        <strain evidence="20">Red Deer</strain>
    </source>
</reference>
<evidence type="ECO:0000256" key="11">
    <source>
        <dbReference type="ARBA" id="ARBA00022917"/>
    </source>
</evidence>
<evidence type="ECO:0000256" key="17">
    <source>
        <dbReference type="SAM" id="Phobius"/>
    </source>
</evidence>
<dbReference type="GO" id="GO:0005829">
    <property type="term" value="C:cytosol"/>
    <property type="evidence" value="ECO:0007669"/>
    <property type="project" value="TreeGrafter"/>
</dbReference>
<dbReference type="InterPro" id="IPR001412">
    <property type="entry name" value="aa-tRNA-synth_I_CS"/>
</dbReference>
<protein>
    <recommendedName>
        <fullName evidence="3">valine--tRNA ligase</fullName>
        <ecNumber evidence="3">6.1.1.9</ecNumber>
    </recommendedName>
    <alternativeName>
        <fullName evidence="15">Valyl-tRNA synthetase</fullName>
    </alternativeName>
</protein>
<keyword evidence="9" id="KW-0256">Endoplasmic reticulum</keyword>
<keyword evidence="11 16" id="KW-0648">Protein biosynthesis</keyword>
<dbReference type="InterPro" id="IPR014729">
    <property type="entry name" value="Rossmann-like_a/b/a_fold"/>
</dbReference>
<comment type="similarity">
    <text evidence="2 16">Belongs to the class-I aminoacyl-tRNA synthetase family.</text>
</comment>
<dbReference type="GO" id="GO:0005524">
    <property type="term" value="F:ATP binding"/>
    <property type="evidence" value="ECO:0007669"/>
    <property type="project" value="UniProtKB-KW"/>
</dbReference>
<dbReference type="GO" id="GO:0004832">
    <property type="term" value="F:valine-tRNA ligase activity"/>
    <property type="evidence" value="ECO:0007669"/>
    <property type="project" value="UniProtKB-EC"/>
</dbReference>
<keyword evidence="14 16" id="KW-0030">Aminoacyl-tRNA synthetase</keyword>
<evidence type="ECO:0000313" key="21">
    <source>
        <dbReference type="Proteomes" id="UP000242913"/>
    </source>
</evidence>
<dbReference type="GO" id="GO:0005789">
    <property type="term" value="C:endoplasmic reticulum membrane"/>
    <property type="evidence" value="ECO:0007669"/>
    <property type="project" value="UniProtKB-SubCell"/>
</dbReference>
<keyword evidence="12 17" id="KW-1133">Transmembrane helix</keyword>
<dbReference type="SUPFAM" id="SSF47323">
    <property type="entry name" value="Anticodon-binding domain of a subclass of class I aminoacyl-tRNA synthetases"/>
    <property type="match status" value="1"/>
</dbReference>
<dbReference type="InterPro" id="IPR002300">
    <property type="entry name" value="aa-tRNA-synth_Ia"/>
</dbReference>
<dbReference type="EC" id="6.1.1.9" evidence="3"/>
<evidence type="ECO:0000256" key="15">
    <source>
        <dbReference type="ARBA" id="ARBA00029936"/>
    </source>
</evidence>
<dbReference type="InterPro" id="IPR002303">
    <property type="entry name" value="Valyl-tRNA_ligase"/>
</dbReference>
<dbReference type="SUPFAM" id="SSF52374">
    <property type="entry name" value="Nucleotidylyl transferase"/>
    <property type="match status" value="1"/>
</dbReference>
<keyword evidence="13 17" id="KW-0472">Membrane</keyword>
<name>A0A238BUM1_9BILA</name>
<feature type="domain" description="Methionyl/Valyl/Leucyl/Isoleucyl-tRNA synthetase anticodon-binding" evidence="19">
    <location>
        <begin position="670"/>
        <end position="816"/>
    </location>
</feature>
<evidence type="ECO:0000256" key="9">
    <source>
        <dbReference type="ARBA" id="ARBA00022824"/>
    </source>
</evidence>
<keyword evidence="7 17" id="KW-0812">Transmembrane</keyword>